<organism evidence="5 6">
    <name type="scientific">Cupriavidus oxalaticus</name>
    <dbReference type="NCBI Taxonomy" id="96344"/>
    <lineage>
        <taxon>Bacteria</taxon>
        <taxon>Pseudomonadati</taxon>
        <taxon>Pseudomonadota</taxon>
        <taxon>Betaproteobacteria</taxon>
        <taxon>Burkholderiales</taxon>
        <taxon>Burkholderiaceae</taxon>
        <taxon>Cupriavidus</taxon>
    </lineage>
</organism>
<dbReference type="PANTHER" id="PTHR46796">
    <property type="entry name" value="HTH-TYPE TRANSCRIPTIONAL ACTIVATOR RHAS-RELATED"/>
    <property type="match status" value="1"/>
</dbReference>
<dbReference type="PANTHER" id="PTHR46796:SF15">
    <property type="entry name" value="BLL1074 PROTEIN"/>
    <property type="match status" value="1"/>
</dbReference>
<evidence type="ECO:0000256" key="1">
    <source>
        <dbReference type="ARBA" id="ARBA00023015"/>
    </source>
</evidence>
<dbReference type="KEGG" id="cox:E0W60_29905"/>
<geneLocation type="plasmid" evidence="5">
    <name>unnamed1</name>
</geneLocation>
<dbReference type="PROSITE" id="PS01124">
    <property type="entry name" value="HTH_ARAC_FAMILY_2"/>
    <property type="match status" value="1"/>
</dbReference>
<keyword evidence="3" id="KW-0804">Transcription</keyword>
<evidence type="ECO:0000259" key="4">
    <source>
        <dbReference type="PROSITE" id="PS01124"/>
    </source>
</evidence>
<dbReference type="InterPro" id="IPR050204">
    <property type="entry name" value="AraC_XylS_family_regulators"/>
</dbReference>
<evidence type="ECO:0000313" key="6">
    <source>
        <dbReference type="Proteomes" id="UP000295294"/>
    </source>
</evidence>
<evidence type="ECO:0000313" key="5">
    <source>
        <dbReference type="EMBL" id="QBY55302.1"/>
    </source>
</evidence>
<dbReference type="EMBL" id="CP038636">
    <property type="protein sequence ID" value="QBY55302.1"/>
    <property type="molecule type" value="Genomic_DNA"/>
</dbReference>
<gene>
    <name evidence="5" type="ORF">E0W60_29905</name>
</gene>
<dbReference type="InterPro" id="IPR016035">
    <property type="entry name" value="Acyl_Trfase/lysoPLipase"/>
</dbReference>
<protein>
    <submittedName>
        <fullName evidence="5">Helix-turn-helix domain-containing protein</fullName>
    </submittedName>
</protein>
<dbReference type="Gene3D" id="3.40.1090.10">
    <property type="entry name" value="Cytosolic phospholipase A2 catalytic domain"/>
    <property type="match status" value="1"/>
</dbReference>
<dbReference type="SMART" id="SM00342">
    <property type="entry name" value="HTH_ARAC"/>
    <property type="match status" value="1"/>
</dbReference>
<dbReference type="OrthoDB" id="3631840at2"/>
<proteinExistence type="predicted"/>
<dbReference type="InterPro" id="IPR018060">
    <property type="entry name" value="HTH_AraC"/>
</dbReference>
<name>A0A4V1BZH1_9BURK</name>
<sequence length="296" mass="32519">MAVKKVSQNECGVGKRRRQANGLRELRTIALHEVLDSLRHCFDAEVPDEPEVEALVALCQSAGLAVELSRGLRNRSNEQLAAIDADFPNRVPLPQVADRLCLSESRLSHLFVDEIGIPLRTYQLWQRYRFAFSRLSDRTTLTHLASDTGFADAAHLTRTFVGYSPGTLYRMTSPWFGRTNVLQEKLDALCRGKTFGDLRGRSRGLHLLVTATGLTTGAAFEFTPEQFALICSDLSSVPLSFAVAASSSVPIPLSPVTLRNYAGACPQAAQLADTVRSDRNLQARIAACQCPKLSRC</sequence>
<dbReference type="Gene3D" id="1.10.10.60">
    <property type="entry name" value="Homeodomain-like"/>
    <property type="match status" value="1"/>
</dbReference>
<reference evidence="5 6" key="1">
    <citation type="submission" date="2019-03" db="EMBL/GenBank/DDBJ databases">
        <title>Efficiently degradation of phenoxyalkanoic acid herbicides by Cupriavidus oxalaticus strain X32.</title>
        <authorList>
            <person name="Sheng X."/>
        </authorList>
    </citation>
    <scope>NUCLEOTIDE SEQUENCE [LARGE SCALE GENOMIC DNA]</scope>
    <source>
        <strain evidence="5 6">X32</strain>
        <plasmid evidence="5 6">unnamed1</plasmid>
    </source>
</reference>
<dbReference type="SUPFAM" id="SSF52151">
    <property type="entry name" value="FabD/lysophospholipase-like"/>
    <property type="match status" value="1"/>
</dbReference>
<feature type="domain" description="HTH araC/xylS-type" evidence="4">
    <location>
        <begin position="77"/>
        <end position="160"/>
    </location>
</feature>
<dbReference type="Proteomes" id="UP000295294">
    <property type="component" value="Plasmid unnamed1"/>
</dbReference>
<evidence type="ECO:0000256" key="3">
    <source>
        <dbReference type="ARBA" id="ARBA00023163"/>
    </source>
</evidence>
<dbReference type="GO" id="GO:0003700">
    <property type="term" value="F:DNA-binding transcription factor activity"/>
    <property type="evidence" value="ECO:0007669"/>
    <property type="project" value="InterPro"/>
</dbReference>
<evidence type="ECO:0000256" key="2">
    <source>
        <dbReference type="ARBA" id="ARBA00023125"/>
    </source>
</evidence>
<dbReference type="GO" id="GO:0043565">
    <property type="term" value="F:sequence-specific DNA binding"/>
    <property type="evidence" value="ECO:0007669"/>
    <property type="project" value="InterPro"/>
</dbReference>
<accession>A0A4V1BZH1</accession>
<keyword evidence="1" id="KW-0805">Transcription regulation</keyword>
<keyword evidence="5" id="KW-0614">Plasmid</keyword>
<dbReference type="AlphaFoldDB" id="A0A4V1BZH1"/>
<dbReference type="Pfam" id="PF12833">
    <property type="entry name" value="HTH_18"/>
    <property type="match status" value="1"/>
</dbReference>
<keyword evidence="2" id="KW-0238">DNA-binding</keyword>